<keyword evidence="4 12" id="KW-0813">Transport</keyword>
<evidence type="ECO:0000256" key="8">
    <source>
        <dbReference type="ARBA" id="ARBA00023034"/>
    </source>
</evidence>
<evidence type="ECO:0000313" key="14">
    <source>
        <dbReference type="EMBL" id="KAF8820267.1"/>
    </source>
</evidence>
<evidence type="ECO:0000259" key="13">
    <source>
        <dbReference type="Pfam" id="PF01217"/>
    </source>
</evidence>
<evidence type="ECO:0000256" key="6">
    <source>
        <dbReference type="ARBA" id="ARBA00022892"/>
    </source>
</evidence>
<evidence type="ECO:0000256" key="5">
    <source>
        <dbReference type="ARBA" id="ARBA00022490"/>
    </source>
</evidence>
<comment type="function">
    <text evidence="11">The coatomer is a cytosolic protein complex that binds to dilysine motifs and reversibly associates with Golgi non-clathrin-coated vesicles, which further mediate biosynthetic protein transport from the ER, via the Golgi up to the trans Golgi network. Coatomer complex is required for budding from Golgi membranes, and is essential for the retrograde Golgi-to-ER transport of dilysine-tagged proteins. The zeta subunit may be involved in regulating the coat assembly and, hence, the rate of biosynthetic protein transport due to its association-dissociation properties with the coatomer complex.</text>
</comment>
<keyword evidence="7 12" id="KW-0653">Protein transport</keyword>
<evidence type="ECO:0000256" key="10">
    <source>
        <dbReference type="ARBA" id="ARBA00023329"/>
    </source>
</evidence>
<evidence type="ECO:0000256" key="9">
    <source>
        <dbReference type="ARBA" id="ARBA00023136"/>
    </source>
</evidence>
<dbReference type="InterPro" id="IPR022775">
    <property type="entry name" value="AP_mu_sigma_su"/>
</dbReference>
<evidence type="ECO:0000256" key="2">
    <source>
        <dbReference type="ARBA" id="ARBA00006972"/>
    </source>
</evidence>
<accession>A0ABQ7J8E1</accession>
<keyword evidence="15" id="KW-1185">Reference proteome</keyword>
<keyword evidence="9 12" id="KW-0472">Membrane</keyword>
<keyword evidence="10 12" id="KW-0968">Cytoplasmic vesicle</keyword>
<comment type="similarity">
    <text evidence="2 12">Belongs to the adaptor complexes small subunit family.</text>
</comment>
<dbReference type="Proteomes" id="UP000823046">
    <property type="component" value="Unassembled WGS sequence"/>
</dbReference>
<keyword evidence="8 12" id="KW-0333">Golgi apparatus</keyword>
<comment type="subcellular location">
    <subcellularLocation>
        <location evidence="12">Cytoplasm</location>
    </subcellularLocation>
    <subcellularLocation>
        <location evidence="1 12">Golgi apparatus membrane</location>
        <topology evidence="1 12">Peripheral membrane protein</topology>
        <orientation evidence="1 12">Cytoplasmic side</orientation>
    </subcellularLocation>
    <subcellularLocation>
        <location evidence="12">Cytoplasmic vesicle</location>
        <location evidence="12">COPI-coated vesicle membrane</location>
        <topology evidence="12">Peripheral membrane protein</topology>
        <orientation evidence="12">Cytoplasmic side</orientation>
    </subcellularLocation>
</comment>
<protein>
    <recommendedName>
        <fullName evidence="12">Coatomer subunit zeta</fullName>
    </recommendedName>
</protein>
<evidence type="ECO:0000256" key="1">
    <source>
        <dbReference type="ARBA" id="ARBA00004255"/>
    </source>
</evidence>
<feature type="domain" description="AP complex mu/sigma subunit" evidence="13">
    <location>
        <begin position="8"/>
        <end position="151"/>
    </location>
</feature>
<comment type="subunit">
    <text evidence="3 12">Oligomeric complex that consists of at least the alpha, beta, beta', gamma, delta, epsilon and zeta subunits.</text>
</comment>
<gene>
    <name evidence="14" type="ORF">IE077_003349</name>
</gene>
<evidence type="ECO:0000256" key="4">
    <source>
        <dbReference type="ARBA" id="ARBA00022448"/>
    </source>
</evidence>
<dbReference type="EMBL" id="JADAQX010000431">
    <property type="protein sequence ID" value="KAF8820267.1"/>
    <property type="molecule type" value="Genomic_DNA"/>
</dbReference>
<evidence type="ECO:0000256" key="12">
    <source>
        <dbReference type="RuleBase" id="RU366053"/>
    </source>
</evidence>
<dbReference type="PANTHER" id="PTHR11043">
    <property type="entry name" value="ZETA-COAT PROTEIN"/>
    <property type="match status" value="1"/>
</dbReference>
<evidence type="ECO:0000256" key="3">
    <source>
        <dbReference type="ARBA" id="ARBA00011775"/>
    </source>
</evidence>
<comment type="caution">
    <text evidence="14">The sequence shown here is derived from an EMBL/GenBank/DDBJ whole genome shotgun (WGS) entry which is preliminary data.</text>
</comment>
<evidence type="ECO:0000313" key="15">
    <source>
        <dbReference type="Proteomes" id="UP000823046"/>
    </source>
</evidence>
<keyword evidence="6 12" id="KW-0931">ER-Golgi transport</keyword>
<dbReference type="Gene3D" id="3.30.450.60">
    <property type="match status" value="1"/>
</dbReference>
<proteinExistence type="inferred from homology"/>
<dbReference type="InterPro" id="IPR039652">
    <property type="entry name" value="Coatomer_zeta"/>
</dbReference>
<organism evidence="14 15">
    <name type="scientific">Cardiosporidium cionae</name>
    <dbReference type="NCBI Taxonomy" id="476202"/>
    <lineage>
        <taxon>Eukaryota</taxon>
        <taxon>Sar</taxon>
        <taxon>Alveolata</taxon>
        <taxon>Apicomplexa</taxon>
        <taxon>Aconoidasida</taxon>
        <taxon>Nephromycida</taxon>
        <taxon>Cardiosporidium</taxon>
    </lineage>
</organism>
<dbReference type="PANTHER" id="PTHR11043:SF0">
    <property type="entry name" value="COATOMER SUBUNIT ZETA"/>
    <property type="match status" value="1"/>
</dbReference>
<evidence type="ECO:0000256" key="11">
    <source>
        <dbReference type="ARBA" id="ARBA00045555"/>
    </source>
</evidence>
<name>A0ABQ7J8E1_9APIC</name>
<dbReference type="SUPFAM" id="SSF64356">
    <property type="entry name" value="SNARE-like"/>
    <property type="match status" value="1"/>
</dbReference>
<dbReference type="Pfam" id="PF01217">
    <property type="entry name" value="Clat_adaptor_s"/>
    <property type="match status" value="1"/>
</dbReference>
<keyword evidence="5 12" id="KW-0963">Cytoplasm</keyword>
<reference evidence="14 15" key="1">
    <citation type="journal article" date="2020" name="bioRxiv">
        <title>Metabolic contributions of an alphaproteobacterial endosymbiont in the apicomplexan Cardiosporidium cionae.</title>
        <authorList>
            <person name="Hunter E.S."/>
            <person name="Paight C.J."/>
            <person name="Lane C.E."/>
        </authorList>
    </citation>
    <scope>NUCLEOTIDE SEQUENCE [LARGE SCALE GENOMIC DNA]</scope>
    <source>
        <strain evidence="14">ESH_2018</strain>
    </source>
</reference>
<dbReference type="InterPro" id="IPR011012">
    <property type="entry name" value="Longin-like_dom_sf"/>
</dbReference>
<evidence type="ECO:0000256" key="7">
    <source>
        <dbReference type="ARBA" id="ARBA00022927"/>
    </source>
</evidence>
<sequence>MLRQVIGICILDTEGGRLAVKYYNRSDCPKSFERYSSQIQFEKKMMQKANKLAGRPDVEILMVEEHLVLFCSLQDICVCIIGDPNENELLLLEVVNAVTETLSLITNGHVGKRQLLTHMDAVFLMLDEIIDEGIIFETDPTVILSRINMNEATETSESTPFNQAISLARENLLRSFLSS</sequence>